<evidence type="ECO:0000313" key="2">
    <source>
        <dbReference type="Proteomes" id="UP001163739"/>
    </source>
</evidence>
<accession>A0ABY6N524</accession>
<protein>
    <submittedName>
        <fullName evidence="1">Uncharacterized protein</fullName>
    </submittedName>
</protein>
<gene>
    <name evidence="1" type="ORF">NKI27_05625</name>
</gene>
<keyword evidence="2" id="KW-1185">Reference proteome</keyword>
<sequence length="126" mass="14829">MLLNFESILISHGFTPDRYDFESTIIGFDYDLHISLFDSHTCFDVDKCSTYRQWNQPNEYLRADLITLTGDVDAGIQFFYQRWCTELRYQNPVREVIDVQRLKQSAAIHVLTVSQHNAMTLLFNIK</sequence>
<reference evidence="1" key="1">
    <citation type="submission" date="2022-06" db="EMBL/GenBank/DDBJ databases">
        <title>Alkalimarinus sp. nov., isolated from gut of a Alitta virens.</title>
        <authorList>
            <person name="Yang A.I."/>
            <person name="Shin N.-R."/>
        </authorList>
    </citation>
    <scope>NUCLEOTIDE SEQUENCE</scope>
    <source>
        <strain evidence="1">A2M4</strain>
    </source>
</reference>
<proteinExistence type="predicted"/>
<organism evidence="1 2">
    <name type="scientific">Alkalimarinus alittae</name>
    <dbReference type="NCBI Taxonomy" id="2961619"/>
    <lineage>
        <taxon>Bacteria</taxon>
        <taxon>Pseudomonadati</taxon>
        <taxon>Pseudomonadota</taxon>
        <taxon>Gammaproteobacteria</taxon>
        <taxon>Alteromonadales</taxon>
        <taxon>Alteromonadaceae</taxon>
        <taxon>Alkalimarinus</taxon>
    </lineage>
</organism>
<name>A0ABY6N524_9ALTE</name>
<evidence type="ECO:0000313" key="1">
    <source>
        <dbReference type="EMBL" id="UZE97228.1"/>
    </source>
</evidence>
<dbReference type="EMBL" id="CP100390">
    <property type="protein sequence ID" value="UZE97228.1"/>
    <property type="molecule type" value="Genomic_DNA"/>
</dbReference>
<dbReference type="RefSeq" id="WP_265048707.1">
    <property type="nucleotide sequence ID" value="NZ_CP100390.1"/>
</dbReference>
<dbReference type="Proteomes" id="UP001163739">
    <property type="component" value="Chromosome"/>
</dbReference>